<dbReference type="GO" id="GO:0061630">
    <property type="term" value="F:ubiquitin protein ligase activity"/>
    <property type="evidence" value="ECO:0007669"/>
    <property type="project" value="InterPro"/>
</dbReference>
<dbReference type="GO" id="GO:0000209">
    <property type="term" value="P:protein polyubiquitination"/>
    <property type="evidence" value="ECO:0007669"/>
    <property type="project" value="InterPro"/>
</dbReference>
<dbReference type="Proteomes" id="UP001049176">
    <property type="component" value="Chromosome 3"/>
</dbReference>
<feature type="compositionally biased region" description="Low complexity" evidence="5">
    <location>
        <begin position="197"/>
        <end position="206"/>
    </location>
</feature>
<feature type="compositionally biased region" description="Low complexity" evidence="5">
    <location>
        <begin position="30"/>
        <end position="39"/>
    </location>
</feature>
<feature type="region of interest" description="Disordered" evidence="5">
    <location>
        <begin position="103"/>
        <end position="140"/>
    </location>
</feature>
<feature type="compositionally biased region" description="Low complexity" evidence="5">
    <location>
        <begin position="222"/>
        <end position="231"/>
    </location>
</feature>
<protein>
    <recommendedName>
        <fullName evidence="6">C3H1-type domain-containing protein</fullName>
    </recommendedName>
</protein>
<feature type="zinc finger region" description="C3H1-type" evidence="4">
    <location>
        <begin position="43"/>
        <end position="70"/>
    </location>
</feature>
<keyword evidence="3 4" id="KW-0862">Zinc</keyword>
<evidence type="ECO:0000256" key="4">
    <source>
        <dbReference type="PROSITE-ProRule" id="PRU00723"/>
    </source>
</evidence>
<dbReference type="KEGG" id="more:E1B28_006103"/>
<feature type="region of interest" description="Disordered" evidence="5">
    <location>
        <begin position="402"/>
        <end position="428"/>
    </location>
</feature>
<feature type="zinc finger region" description="C3H1-type" evidence="4">
    <location>
        <begin position="73"/>
        <end position="100"/>
    </location>
</feature>
<dbReference type="SUPFAM" id="SSF90229">
    <property type="entry name" value="CCCH zinc finger"/>
    <property type="match status" value="1"/>
</dbReference>
<feature type="compositionally biased region" description="Polar residues" evidence="5">
    <location>
        <begin position="270"/>
        <end position="307"/>
    </location>
</feature>
<dbReference type="InterPro" id="IPR000571">
    <property type="entry name" value="Znf_CCCH"/>
</dbReference>
<dbReference type="AlphaFoldDB" id="A0A9P7UUX8"/>
<proteinExistence type="predicted"/>
<accession>A0A9P7UUX8</accession>
<dbReference type="PANTHER" id="PTHR11224:SF10">
    <property type="entry name" value="IP09428P-RELATED"/>
    <property type="match status" value="1"/>
</dbReference>
<evidence type="ECO:0000256" key="5">
    <source>
        <dbReference type="SAM" id="MobiDB-lite"/>
    </source>
</evidence>
<dbReference type="Pfam" id="PF00642">
    <property type="entry name" value="zf-CCCH"/>
    <property type="match status" value="1"/>
</dbReference>
<keyword evidence="8" id="KW-1185">Reference proteome</keyword>
<keyword evidence="1 4" id="KW-0479">Metal-binding</keyword>
<feature type="compositionally biased region" description="Basic and acidic residues" evidence="5">
    <location>
        <begin position="123"/>
        <end position="137"/>
    </location>
</feature>
<feature type="region of interest" description="Disordered" evidence="5">
    <location>
        <begin position="176"/>
        <end position="307"/>
    </location>
</feature>
<dbReference type="InterPro" id="IPR045072">
    <property type="entry name" value="MKRN-like"/>
</dbReference>
<feature type="compositionally biased region" description="Polar residues" evidence="5">
    <location>
        <begin position="812"/>
        <end position="830"/>
    </location>
</feature>
<organism evidence="7 8">
    <name type="scientific">Marasmius oreades</name>
    <name type="common">fairy-ring Marasmius</name>
    <dbReference type="NCBI Taxonomy" id="181124"/>
    <lineage>
        <taxon>Eukaryota</taxon>
        <taxon>Fungi</taxon>
        <taxon>Dikarya</taxon>
        <taxon>Basidiomycota</taxon>
        <taxon>Agaricomycotina</taxon>
        <taxon>Agaricomycetes</taxon>
        <taxon>Agaricomycetidae</taxon>
        <taxon>Agaricales</taxon>
        <taxon>Marasmiineae</taxon>
        <taxon>Marasmiaceae</taxon>
        <taxon>Marasmius</taxon>
    </lineage>
</organism>
<evidence type="ECO:0000313" key="8">
    <source>
        <dbReference type="Proteomes" id="UP001049176"/>
    </source>
</evidence>
<feature type="region of interest" description="Disordered" evidence="5">
    <location>
        <begin position="1"/>
        <end position="42"/>
    </location>
</feature>
<feature type="region of interest" description="Disordered" evidence="5">
    <location>
        <begin position="621"/>
        <end position="650"/>
    </location>
</feature>
<feature type="compositionally biased region" description="Basic and acidic residues" evidence="5">
    <location>
        <begin position="8"/>
        <end position="29"/>
    </location>
</feature>
<dbReference type="EMBL" id="CM032183">
    <property type="protein sequence ID" value="KAG7095342.1"/>
    <property type="molecule type" value="Genomic_DNA"/>
</dbReference>
<feature type="region of interest" description="Disordered" evidence="5">
    <location>
        <begin position="777"/>
        <end position="846"/>
    </location>
</feature>
<feature type="domain" description="C3H1-type" evidence="6">
    <location>
        <begin position="73"/>
        <end position="100"/>
    </location>
</feature>
<keyword evidence="2 4" id="KW-0863">Zinc-finger</keyword>
<dbReference type="PANTHER" id="PTHR11224">
    <property type="entry name" value="MAKORIN-RELATED"/>
    <property type="match status" value="1"/>
</dbReference>
<dbReference type="Pfam" id="PF14608">
    <property type="entry name" value="zf-CCCH_2"/>
    <property type="match status" value="1"/>
</dbReference>
<feature type="domain" description="C3H1-type" evidence="6">
    <location>
        <begin position="43"/>
        <end position="70"/>
    </location>
</feature>
<dbReference type="SMART" id="SM00356">
    <property type="entry name" value="ZnF_C3H1"/>
    <property type="match status" value="2"/>
</dbReference>
<dbReference type="InterPro" id="IPR036855">
    <property type="entry name" value="Znf_CCCH_sf"/>
</dbReference>
<comment type="caution">
    <text evidence="7">The sequence shown here is derived from an EMBL/GenBank/DDBJ whole genome shotgun (WGS) entry which is preliminary data.</text>
</comment>
<feature type="compositionally biased region" description="Acidic residues" evidence="5">
    <location>
        <begin position="836"/>
        <end position="846"/>
    </location>
</feature>
<name>A0A9P7UUX8_9AGAR</name>
<evidence type="ECO:0000256" key="1">
    <source>
        <dbReference type="ARBA" id="ARBA00022723"/>
    </source>
</evidence>
<dbReference type="PROSITE" id="PS50103">
    <property type="entry name" value="ZF_C3H1"/>
    <property type="match status" value="2"/>
</dbReference>
<reference evidence="7" key="1">
    <citation type="journal article" date="2021" name="Genome Biol. Evol.">
        <title>The assembled and annotated genome of the fairy-ring fungus Marasmius oreades.</title>
        <authorList>
            <person name="Hiltunen M."/>
            <person name="Ament-Velasquez S.L."/>
            <person name="Johannesson H."/>
        </authorList>
    </citation>
    <scope>NUCLEOTIDE SEQUENCE</scope>
    <source>
        <strain evidence="7">03SP1</strain>
    </source>
</reference>
<evidence type="ECO:0000313" key="7">
    <source>
        <dbReference type="EMBL" id="KAG7095342.1"/>
    </source>
</evidence>
<dbReference type="Gene3D" id="4.10.1000.10">
    <property type="entry name" value="Zinc finger, CCCH-type"/>
    <property type="match status" value="1"/>
</dbReference>
<dbReference type="GO" id="GO:0008270">
    <property type="term" value="F:zinc ion binding"/>
    <property type="evidence" value="ECO:0007669"/>
    <property type="project" value="UniProtKB-KW"/>
</dbReference>
<evidence type="ECO:0000256" key="2">
    <source>
        <dbReference type="ARBA" id="ARBA00022771"/>
    </source>
</evidence>
<gene>
    <name evidence="7" type="ORF">E1B28_006103</name>
</gene>
<evidence type="ECO:0000256" key="3">
    <source>
        <dbReference type="ARBA" id="ARBA00022833"/>
    </source>
</evidence>
<sequence length="846" mass="85838">MPVTSTGDSERDRERSKDGDRDEKGERGLSKSQQKLSSSKTKDLSHVPCKFFKVGSCTAGSSCPFSHTVLEPGAQKDVCAWFVKGNCKFGHKCALAHVLPGQSMSMDRKNKKAAQVATGGGKSDSKSSGRPGKRDAQVGRPPALMSLKASISPSAPAPAIKNTDFASFGVLDETSKLPSAPAHGKQPVQGSTDAEPSSNKSSTSSSEAVEIKEPSSTPAQPVSPSLPVSSPRRSDREHSPASRAPIDFGPIGSPPRSSNATSHPHPVSRLNGSTNHGASFSPGTSPSARNNNGTPTNTFLSTSPFSAPGSQTVFNFSERSGMGIATSLGSGYAMSGGTGTAHGKPTWGSQVENEDNLVTRRAQALEMASSGNREEGGDDFEDFLPSSLTDLLTPEERSRRMLRTNSGQGAAAQGDSTHPIVSPSGRTLGVPLATPSGPGNGHRYSRSVPAPSLLGDIGSIWSTNQGAANGGLTPNAGTPLSGGLPSSPGRLGGLGNGTPGSFTQGNSGFGGRATFDPLGEEFAGSPSNFLAPSNASAAFLPGIHAQYLKSKQGQTLDNGIGGVIRNTGSPLYPSTGKGTLQSSLAAATSRLTGGPGYGTPTGTGSFADLGQNGEFLQRPTLFSSNTANNNSMRPIPSSHLSSNNDDPQFALSPATRALQSHAPGQSLPQGLAAGYSRIHALPPPLPLSSPGSGGIGAGGFSVSPGLSATFNAGPYGSNNGPNNRPNEWGGSVGGGFSRLYSGISQSNSGLNLGGPPGLALPSHYMGINVNNTGDSAHTGAVGAGEPDPMSSKLSYSAAAAKGAPAGGVVSPHKSQWDGQQQGATGASSPLNKPVTGDDDDLFILDA</sequence>
<evidence type="ECO:0000259" key="6">
    <source>
        <dbReference type="PROSITE" id="PS50103"/>
    </source>
</evidence>
<feature type="compositionally biased region" description="Polar residues" evidence="5">
    <location>
        <begin position="621"/>
        <end position="646"/>
    </location>
</feature>
<feature type="compositionally biased region" description="Low complexity" evidence="5">
    <location>
        <begin position="797"/>
        <end position="807"/>
    </location>
</feature>
<dbReference type="RefSeq" id="XP_043011812.1">
    <property type="nucleotide sequence ID" value="XM_043150722.1"/>
</dbReference>
<dbReference type="OrthoDB" id="411372at2759"/>
<dbReference type="GeneID" id="66075179"/>